<organism evidence="6 7">
    <name type="scientific">Pseudomonas oryzae</name>
    <dbReference type="NCBI Taxonomy" id="1392877"/>
    <lineage>
        <taxon>Bacteria</taxon>
        <taxon>Pseudomonadati</taxon>
        <taxon>Pseudomonadota</taxon>
        <taxon>Gammaproteobacteria</taxon>
        <taxon>Pseudomonadales</taxon>
        <taxon>Pseudomonadaceae</taxon>
        <taxon>Pseudomonas</taxon>
    </lineage>
</organism>
<proteinExistence type="inferred from homology"/>
<dbReference type="STRING" id="1392877.SAMN05216221_0736"/>
<dbReference type="Pfam" id="PF10620">
    <property type="entry name" value="MdcG"/>
    <property type="match status" value="1"/>
</dbReference>
<gene>
    <name evidence="3" type="primary">mdcG</name>
    <name evidence="6" type="ORF">SAMN05216221_0736</name>
</gene>
<protein>
    <recommendedName>
        <fullName evidence="3">Phosphoribosyl-dephospho-CoA transferase</fullName>
        <ecNumber evidence="3">2.7.7.66</ecNumber>
    </recommendedName>
    <alternativeName>
        <fullName evidence="3">Malonate decarboxylase holo-[acyl-carrier-protein] synthase</fullName>
        <shortName evidence="3">Holo-ACP synthase</shortName>
    </alternativeName>
</protein>
<comment type="function">
    <text evidence="3">Transfers 2'-(5-triphosphoribosyl)-3'-dephosphocoenzyme-A to the apo-[acyl-carrier-protein] of the malonate decarboxylase to yield holo-[acyl-carrier-protein].</text>
</comment>
<keyword evidence="1 3" id="KW-0808">Transferase</keyword>
<evidence type="ECO:0000256" key="1">
    <source>
        <dbReference type="ARBA" id="ARBA00022679"/>
    </source>
</evidence>
<evidence type="ECO:0000259" key="4">
    <source>
        <dbReference type="Pfam" id="PF10620"/>
    </source>
</evidence>
<sequence>MPAIDQLPQAHDLLWGLSAAQLDAAAPDWAREVLAAGLPVVVRRGPAPQGQVAVGVRGRGREQRHACWMPLAAISRRVAPEQLTGGGAGQDAWPALRALAWLAPQLDALDLVWGVTGGVGYQLASGAPVLHGNSDLDLLLRAPQPLARGAAAELLGLLDRALCRVDLQLETPLGAIALSEWAGPAPQVLLKTEQGPRLVRDPWQEVAA</sequence>
<feature type="domain" description="Phosphoribosyl-dephospho-CoA transferase MdcG C-terminal" evidence="4">
    <location>
        <begin position="91"/>
        <end position="202"/>
    </location>
</feature>
<dbReference type="Proteomes" id="UP000243359">
    <property type="component" value="Chromosome I"/>
</dbReference>
<dbReference type="GO" id="GO:0016779">
    <property type="term" value="F:nucleotidyltransferase activity"/>
    <property type="evidence" value="ECO:0007669"/>
    <property type="project" value="UniProtKB-UniRule"/>
</dbReference>
<comment type="catalytic activity">
    <reaction evidence="3">
        <text>apo-[malonate decarboxylase ACP] + 2'-(5''-triphospho-alpha-D-ribosyl)-3'-dephospho-CoA = holo-[malonate decarboxylase ACP] + diphosphate</text>
        <dbReference type="Rhea" id="RHEA:42644"/>
        <dbReference type="Rhea" id="RHEA-COMP:10160"/>
        <dbReference type="Rhea" id="RHEA-COMP:10161"/>
        <dbReference type="ChEBI" id="CHEBI:29999"/>
        <dbReference type="ChEBI" id="CHEBI:33019"/>
        <dbReference type="ChEBI" id="CHEBI:61378"/>
        <dbReference type="ChEBI" id="CHEBI:82683"/>
        <dbReference type="EC" id="2.7.7.66"/>
    </reaction>
</comment>
<comment type="similarity">
    <text evidence="3">Belongs to the MdcG family.</text>
</comment>
<accession>A0A1H1N8M9</accession>
<dbReference type="HAMAP" id="MF_00650">
    <property type="entry name" value="Malonate_MdcG"/>
    <property type="match status" value="1"/>
</dbReference>
<dbReference type="InterPro" id="IPR048903">
    <property type="entry name" value="MdcG_N"/>
</dbReference>
<dbReference type="RefSeq" id="WP_090347664.1">
    <property type="nucleotide sequence ID" value="NZ_LT629751.1"/>
</dbReference>
<evidence type="ECO:0000256" key="3">
    <source>
        <dbReference type="HAMAP-Rule" id="MF_00650"/>
    </source>
</evidence>
<dbReference type="InterPro" id="IPR049180">
    <property type="entry name" value="MdcG_C"/>
</dbReference>
<dbReference type="EMBL" id="LT629751">
    <property type="protein sequence ID" value="SDR95334.1"/>
    <property type="molecule type" value="Genomic_DNA"/>
</dbReference>
<keyword evidence="2 3" id="KW-0548">Nucleotidyltransferase</keyword>
<feature type="domain" description="Phosphoribosyl-dephospho-CoA transferase MdcG N-terminal" evidence="5">
    <location>
        <begin position="10"/>
        <end position="80"/>
    </location>
</feature>
<evidence type="ECO:0000313" key="6">
    <source>
        <dbReference type="EMBL" id="SDR95334.1"/>
    </source>
</evidence>
<evidence type="ECO:0000259" key="5">
    <source>
        <dbReference type="Pfam" id="PF20866"/>
    </source>
</evidence>
<dbReference type="AlphaFoldDB" id="A0A1H1N8M9"/>
<dbReference type="Pfam" id="PF20866">
    <property type="entry name" value="MdcG_N"/>
    <property type="match status" value="1"/>
</dbReference>
<feature type="active site" evidence="3">
    <location>
        <position position="137"/>
    </location>
</feature>
<feature type="active site" evidence="3">
    <location>
        <position position="135"/>
    </location>
</feature>
<dbReference type="InterPro" id="IPR017557">
    <property type="entry name" value="Holo-ACP_synthase"/>
</dbReference>
<keyword evidence="7" id="KW-1185">Reference proteome</keyword>
<dbReference type="NCBIfam" id="TIGR03135">
    <property type="entry name" value="malonate_mdcG"/>
    <property type="match status" value="1"/>
</dbReference>
<name>A0A1H1N8M9_9PSED</name>
<evidence type="ECO:0000256" key="2">
    <source>
        <dbReference type="ARBA" id="ARBA00022695"/>
    </source>
</evidence>
<dbReference type="EC" id="2.7.7.66" evidence="3"/>
<evidence type="ECO:0000313" key="7">
    <source>
        <dbReference type="Proteomes" id="UP000243359"/>
    </source>
</evidence>
<dbReference type="NCBIfam" id="NF002332">
    <property type="entry name" value="PRK01293.1"/>
    <property type="match status" value="1"/>
</dbReference>
<reference evidence="7" key="1">
    <citation type="submission" date="2016-10" db="EMBL/GenBank/DDBJ databases">
        <authorList>
            <person name="Varghese N."/>
            <person name="Submissions S."/>
        </authorList>
    </citation>
    <scope>NUCLEOTIDE SEQUENCE [LARGE SCALE GENOMIC DNA]</scope>
    <source>
        <strain evidence="7">KCTC 32247</strain>
    </source>
</reference>
<dbReference type="OrthoDB" id="1275217at2"/>